<dbReference type="EMBL" id="CP014525">
    <property type="protein sequence ID" value="AMW35620.1"/>
    <property type="molecule type" value="Genomic_DNA"/>
</dbReference>
<dbReference type="PANTHER" id="PTHR33303:SF2">
    <property type="entry name" value="COA-BINDING DOMAIN-CONTAINING PROTEIN"/>
    <property type="match status" value="1"/>
</dbReference>
<name>A0A143DGE2_9PROT</name>
<dbReference type="SMART" id="SM00881">
    <property type="entry name" value="CoA_binding"/>
    <property type="match status" value="1"/>
</dbReference>
<dbReference type="STRING" id="1549855.AY555_07270"/>
<proteinExistence type="predicted"/>
<dbReference type="Proteomes" id="UP000076066">
    <property type="component" value="Chromosome"/>
</dbReference>
<dbReference type="InterPro" id="IPR003781">
    <property type="entry name" value="CoA-bd"/>
</dbReference>
<protein>
    <submittedName>
        <fullName evidence="2">CoA-binding protein</fullName>
    </submittedName>
</protein>
<feature type="domain" description="CoA-binding" evidence="1">
    <location>
        <begin position="29"/>
        <end position="127"/>
    </location>
</feature>
<dbReference type="Gene3D" id="3.40.50.720">
    <property type="entry name" value="NAD(P)-binding Rossmann-like Domain"/>
    <property type="match status" value="1"/>
</dbReference>
<evidence type="ECO:0000313" key="2">
    <source>
        <dbReference type="EMBL" id="AMW35620.1"/>
    </source>
</evidence>
<keyword evidence="3" id="KW-1185">Reference proteome</keyword>
<reference evidence="2 3" key="1">
    <citation type="submission" date="2016-02" db="EMBL/GenBank/DDBJ databases">
        <title>Complete Genome of H5569, the type strain of the newly described species Haematospirillium jordaniae.</title>
        <authorList>
            <person name="Nicholson A.C."/>
            <person name="Humrighouse B.W."/>
            <person name="Loparov V."/>
            <person name="McQuiston J.R."/>
        </authorList>
    </citation>
    <scope>NUCLEOTIDE SEQUENCE [LARGE SCALE GENOMIC DNA]</scope>
    <source>
        <strain evidence="2 3">H5569</strain>
    </source>
</reference>
<evidence type="ECO:0000259" key="1">
    <source>
        <dbReference type="SMART" id="SM00881"/>
    </source>
</evidence>
<dbReference type="KEGG" id="hjo:AY555_07270"/>
<organism evidence="2 3">
    <name type="scientific">Haematospirillum jordaniae</name>
    <dbReference type="NCBI Taxonomy" id="1549855"/>
    <lineage>
        <taxon>Bacteria</taxon>
        <taxon>Pseudomonadati</taxon>
        <taxon>Pseudomonadota</taxon>
        <taxon>Alphaproteobacteria</taxon>
        <taxon>Rhodospirillales</taxon>
        <taxon>Novispirillaceae</taxon>
        <taxon>Haematospirillum</taxon>
    </lineage>
</organism>
<dbReference type="InterPro" id="IPR036291">
    <property type="entry name" value="NAD(P)-bd_dom_sf"/>
</dbReference>
<accession>A0A143DGE2</accession>
<sequence length="159" mass="17791">MHFRHTPDRLPQDQHALIAYPDSVLRSILETVRVIAMVGASDRPERPSYGVMAFLQKKGYRVIPVNPSLAGQTLLGEQVFASLGDIPHDFDMVDIFRKSDAVSDIVDEAIRLAQQRHIKIIWMQIGVRNDHAASTAEAAGLSVIMNRCPKQEYPRVMSA</sequence>
<evidence type="ECO:0000313" key="3">
    <source>
        <dbReference type="Proteomes" id="UP000076066"/>
    </source>
</evidence>
<dbReference type="Pfam" id="PF13380">
    <property type="entry name" value="CoA_binding_2"/>
    <property type="match status" value="1"/>
</dbReference>
<gene>
    <name evidence="2" type="ORF">AY555_07270</name>
</gene>
<dbReference type="SUPFAM" id="SSF51735">
    <property type="entry name" value="NAD(P)-binding Rossmann-fold domains"/>
    <property type="match status" value="1"/>
</dbReference>
<dbReference type="AlphaFoldDB" id="A0A143DGE2"/>
<dbReference type="PANTHER" id="PTHR33303">
    <property type="entry name" value="CYTOPLASMIC PROTEIN-RELATED"/>
    <property type="match status" value="1"/>
</dbReference>